<dbReference type="OrthoDB" id="1253990at2"/>
<evidence type="ECO:0000313" key="4">
    <source>
        <dbReference type="Proteomes" id="UP000295198"/>
    </source>
</evidence>
<proteinExistence type="predicted"/>
<name>A0A4Q4ZAF2_9ACTN</name>
<feature type="compositionally biased region" description="Basic residues" evidence="1">
    <location>
        <begin position="24"/>
        <end position="37"/>
    </location>
</feature>
<dbReference type="SUPFAM" id="SSF142433">
    <property type="entry name" value="CinA-like"/>
    <property type="match status" value="1"/>
</dbReference>
<feature type="domain" description="CinA C-terminal" evidence="2">
    <location>
        <begin position="68"/>
        <end position="210"/>
    </location>
</feature>
<accession>A0A4Q4ZAF2</accession>
<dbReference type="AlphaFoldDB" id="A0A4Q4ZAF2"/>
<evidence type="ECO:0000313" key="3">
    <source>
        <dbReference type="EMBL" id="RYP84064.1"/>
    </source>
</evidence>
<evidence type="ECO:0000256" key="1">
    <source>
        <dbReference type="SAM" id="MobiDB-lite"/>
    </source>
</evidence>
<organism evidence="3 4">
    <name type="scientific">Nocardioides guangzhouensis</name>
    <dbReference type="NCBI Taxonomy" id="2497878"/>
    <lineage>
        <taxon>Bacteria</taxon>
        <taxon>Bacillati</taxon>
        <taxon>Actinomycetota</taxon>
        <taxon>Actinomycetes</taxon>
        <taxon>Propionibacteriales</taxon>
        <taxon>Nocardioidaceae</taxon>
        <taxon>Nocardioides</taxon>
    </lineage>
</organism>
<dbReference type="Proteomes" id="UP000295198">
    <property type="component" value="Unassembled WGS sequence"/>
</dbReference>
<feature type="region of interest" description="Disordered" evidence="1">
    <location>
        <begin position="1"/>
        <end position="42"/>
    </location>
</feature>
<dbReference type="NCBIfam" id="TIGR00199">
    <property type="entry name" value="PncC_domain"/>
    <property type="match status" value="1"/>
</dbReference>
<comment type="caution">
    <text evidence="3">The sequence shown here is derived from an EMBL/GenBank/DDBJ whole genome shotgun (WGS) entry which is preliminary data.</text>
</comment>
<gene>
    <name evidence="3" type="ORF">EKO23_17070</name>
</gene>
<dbReference type="EMBL" id="SDKM01000027">
    <property type="protein sequence ID" value="RYP84064.1"/>
    <property type="molecule type" value="Genomic_DNA"/>
</dbReference>
<reference evidence="3 4" key="1">
    <citation type="submission" date="2019-01" db="EMBL/GenBank/DDBJ databases">
        <title>Nocardioides guangzhouensis sp. nov., an actinobacterium isolated from soil.</title>
        <authorList>
            <person name="Fu Y."/>
            <person name="Cai Y."/>
            <person name="Lin Z."/>
            <person name="Chen P."/>
        </authorList>
    </citation>
    <scope>NUCLEOTIDE SEQUENCE [LARGE SCALE GENOMIC DNA]</scope>
    <source>
        <strain evidence="3 4">130</strain>
    </source>
</reference>
<dbReference type="Gene3D" id="3.90.950.20">
    <property type="entry name" value="CinA-like"/>
    <property type="match status" value="1"/>
</dbReference>
<evidence type="ECO:0000259" key="2">
    <source>
        <dbReference type="Pfam" id="PF02464"/>
    </source>
</evidence>
<dbReference type="InterPro" id="IPR036653">
    <property type="entry name" value="CinA-like_C"/>
</dbReference>
<keyword evidence="4" id="KW-1185">Reference proteome</keyword>
<protein>
    <submittedName>
        <fullName evidence="3">CinA family protein</fullName>
    </submittedName>
</protein>
<sequence>MRGPHPARDRRGHRRHPDAGLPHPHPHPPRPPHRARGRVSAVPEELDEEQVTCRTFRNHGPSEATPLEVVARVAQDSGLWVATVESLTSGRVASRLGEGENASTWFRGGIVAYDEQVKVELLGVDTGELVSTRCAEQMATGAARVLRADAVVALTGVGGPGPDEDKPPGTVVMAVRVGDVTTFATFLIGGPPDEVVAGATDRAVELLASALRRQGGLDDRVR</sequence>
<dbReference type="Pfam" id="PF02464">
    <property type="entry name" value="CinA"/>
    <property type="match status" value="1"/>
</dbReference>
<dbReference type="InterPro" id="IPR008136">
    <property type="entry name" value="CinA_C"/>
</dbReference>